<dbReference type="InterPro" id="IPR003848">
    <property type="entry name" value="DUF218"/>
</dbReference>
<organism evidence="3 4">
    <name type="scientific">Roseisalinus antarcticus</name>
    <dbReference type="NCBI Taxonomy" id="254357"/>
    <lineage>
        <taxon>Bacteria</taxon>
        <taxon>Pseudomonadati</taxon>
        <taxon>Pseudomonadota</taxon>
        <taxon>Alphaproteobacteria</taxon>
        <taxon>Rhodobacterales</taxon>
        <taxon>Roseobacteraceae</taxon>
        <taxon>Roseisalinus</taxon>
    </lineage>
</organism>
<dbReference type="CDD" id="cd06259">
    <property type="entry name" value="YdcF-like"/>
    <property type="match status" value="1"/>
</dbReference>
<dbReference type="Proteomes" id="UP000193900">
    <property type="component" value="Unassembled WGS sequence"/>
</dbReference>
<dbReference type="Gene3D" id="3.40.50.620">
    <property type="entry name" value="HUPs"/>
    <property type="match status" value="1"/>
</dbReference>
<dbReference type="AlphaFoldDB" id="A0A1Y5RF68"/>
<evidence type="ECO:0000256" key="1">
    <source>
        <dbReference type="SAM" id="SignalP"/>
    </source>
</evidence>
<sequence length="218" mass="22165">MGVIRTLFLLAAASVGAGAAAAVGSAYTTPSCADLLSGDARFDTAVVLGAGLAGDGTLGRASEARARAGLDLYQAGIVGHLHFTGDASEGRADPVARQMDTLAMAEGLPPSATSVEPLSRSTLENALFSQPRLARGGSLLLVSSGYHLWRGAASMAWAGAPVAAACQSARFDVRSPAHKAELVLLEGIKWPGNVARAALWSAGQAVGLGDYLPQKLLN</sequence>
<reference evidence="3 4" key="1">
    <citation type="submission" date="2017-03" db="EMBL/GenBank/DDBJ databases">
        <authorList>
            <person name="Afonso C.L."/>
            <person name="Miller P.J."/>
            <person name="Scott M.A."/>
            <person name="Spackman E."/>
            <person name="Goraichik I."/>
            <person name="Dimitrov K.M."/>
            <person name="Suarez D.L."/>
            <person name="Swayne D.E."/>
        </authorList>
    </citation>
    <scope>NUCLEOTIDE SEQUENCE [LARGE SCALE GENOMIC DNA]</scope>
    <source>
        <strain evidence="3 4">CECT 7023</strain>
    </source>
</reference>
<evidence type="ECO:0000313" key="3">
    <source>
        <dbReference type="EMBL" id="SLN13232.1"/>
    </source>
</evidence>
<dbReference type="OrthoDB" id="9809813at2"/>
<dbReference type="PANTHER" id="PTHR30336">
    <property type="entry name" value="INNER MEMBRANE PROTEIN, PROBABLE PERMEASE"/>
    <property type="match status" value="1"/>
</dbReference>
<dbReference type="InterPro" id="IPR051599">
    <property type="entry name" value="Cell_Envelope_Assoc"/>
</dbReference>
<dbReference type="PANTHER" id="PTHR30336:SF4">
    <property type="entry name" value="ENVELOPE BIOGENESIS FACTOR ELYC"/>
    <property type="match status" value="1"/>
</dbReference>
<dbReference type="InterPro" id="IPR014729">
    <property type="entry name" value="Rossmann-like_a/b/a_fold"/>
</dbReference>
<dbReference type="Pfam" id="PF02698">
    <property type="entry name" value="DUF218"/>
    <property type="match status" value="1"/>
</dbReference>
<feature type="chain" id="PRO_5012079737" description="DUF218 domain-containing protein" evidence="1">
    <location>
        <begin position="22"/>
        <end position="218"/>
    </location>
</feature>
<accession>A0A1Y5RF68</accession>
<gene>
    <name evidence="3" type="ORF">ROA7023_00041</name>
</gene>
<feature type="signal peptide" evidence="1">
    <location>
        <begin position="1"/>
        <end position="21"/>
    </location>
</feature>
<name>A0A1Y5RF68_9RHOB</name>
<dbReference type="GO" id="GO:0043164">
    <property type="term" value="P:Gram-negative-bacterium-type cell wall biogenesis"/>
    <property type="evidence" value="ECO:0007669"/>
    <property type="project" value="TreeGrafter"/>
</dbReference>
<keyword evidence="1" id="KW-0732">Signal</keyword>
<evidence type="ECO:0000259" key="2">
    <source>
        <dbReference type="Pfam" id="PF02698"/>
    </source>
</evidence>
<dbReference type="EMBL" id="FWFZ01000001">
    <property type="protein sequence ID" value="SLN13232.1"/>
    <property type="molecule type" value="Genomic_DNA"/>
</dbReference>
<dbReference type="RefSeq" id="WP_085876986.1">
    <property type="nucleotide sequence ID" value="NZ_FWFZ01000001.1"/>
</dbReference>
<dbReference type="GO" id="GO:0005886">
    <property type="term" value="C:plasma membrane"/>
    <property type="evidence" value="ECO:0007669"/>
    <property type="project" value="TreeGrafter"/>
</dbReference>
<feature type="domain" description="DUF218" evidence="2">
    <location>
        <begin position="43"/>
        <end position="170"/>
    </location>
</feature>
<dbReference type="GO" id="GO:0000270">
    <property type="term" value="P:peptidoglycan metabolic process"/>
    <property type="evidence" value="ECO:0007669"/>
    <property type="project" value="TreeGrafter"/>
</dbReference>
<evidence type="ECO:0000313" key="4">
    <source>
        <dbReference type="Proteomes" id="UP000193900"/>
    </source>
</evidence>
<protein>
    <recommendedName>
        <fullName evidence="2">DUF218 domain-containing protein</fullName>
    </recommendedName>
</protein>
<proteinExistence type="predicted"/>
<keyword evidence="4" id="KW-1185">Reference proteome</keyword>